<accession>A0A927CFD3</accession>
<evidence type="ECO:0000259" key="2">
    <source>
        <dbReference type="Pfam" id="PF01408"/>
    </source>
</evidence>
<dbReference type="InterPro" id="IPR050463">
    <property type="entry name" value="Gfo/Idh/MocA_oxidrdct_glycsds"/>
</dbReference>
<dbReference type="InterPro" id="IPR055170">
    <property type="entry name" value="GFO_IDH_MocA-like_dom"/>
</dbReference>
<sequence>MNRLGYALIGAGKPNIATSCHLPAAMQIPQWDVVLLMDVDLGVRTYAERCKVEWTNDFQEVLRRDDVHVVDICSPDWLHAEQVMMALEAGKHVICEKPLALSVASARMLADTAARLDRKLQIVTNYRYQYKWQQIKETIRTGKIGTPKMLRYSLQGRFFPYDAGSFYRKAESGGQFIHNGVHYMDLIGWLLDSEPETVSGRTLAHYPGEDRMETDNYMISQIRMRNGSLAVCELNMTMMEPEGFPTRERLSIVGDKGVIDFDNAKSSLVSFTGHGLRMQALTHDDSVAAYTSLFREYAESIVGASPQAVSADFSLRIFEACVGTILSAKTGKTIRLPIGGPDDKVWKA</sequence>
<evidence type="ECO:0000313" key="4">
    <source>
        <dbReference type="EMBL" id="MBD2865582.1"/>
    </source>
</evidence>
<dbReference type="Gene3D" id="3.40.50.720">
    <property type="entry name" value="NAD(P)-binding Rossmann-like Domain"/>
    <property type="match status" value="1"/>
</dbReference>
<organism evidence="4 5">
    <name type="scientific">Paenibacillus oceani</name>
    <dbReference type="NCBI Taxonomy" id="2772510"/>
    <lineage>
        <taxon>Bacteria</taxon>
        <taxon>Bacillati</taxon>
        <taxon>Bacillota</taxon>
        <taxon>Bacilli</taxon>
        <taxon>Bacillales</taxon>
        <taxon>Paenibacillaceae</taxon>
        <taxon>Paenibacillus</taxon>
    </lineage>
</organism>
<dbReference type="AlphaFoldDB" id="A0A927CFD3"/>
<dbReference type="SUPFAM" id="SSF55347">
    <property type="entry name" value="Glyceraldehyde-3-phosphate dehydrogenase-like, C-terminal domain"/>
    <property type="match status" value="1"/>
</dbReference>
<dbReference type="EMBL" id="JACXJA010000044">
    <property type="protein sequence ID" value="MBD2865582.1"/>
    <property type="molecule type" value="Genomic_DNA"/>
</dbReference>
<dbReference type="GO" id="GO:0000166">
    <property type="term" value="F:nucleotide binding"/>
    <property type="evidence" value="ECO:0007669"/>
    <property type="project" value="InterPro"/>
</dbReference>
<dbReference type="InterPro" id="IPR036291">
    <property type="entry name" value="NAD(P)-bd_dom_sf"/>
</dbReference>
<dbReference type="Pfam" id="PF01408">
    <property type="entry name" value="GFO_IDH_MocA"/>
    <property type="match status" value="1"/>
</dbReference>
<dbReference type="Proteomes" id="UP000639396">
    <property type="component" value="Unassembled WGS sequence"/>
</dbReference>
<dbReference type="Gene3D" id="3.30.360.10">
    <property type="entry name" value="Dihydrodipicolinate Reductase, domain 2"/>
    <property type="match status" value="1"/>
</dbReference>
<dbReference type="Pfam" id="PF22725">
    <property type="entry name" value="GFO_IDH_MocA_C3"/>
    <property type="match status" value="1"/>
</dbReference>
<protein>
    <submittedName>
        <fullName evidence="4">Gfo/Idh/MocA family oxidoreductase</fullName>
    </submittedName>
</protein>
<dbReference type="InterPro" id="IPR000683">
    <property type="entry name" value="Gfo/Idh/MocA-like_OxRdtase_N"/>
</dbReference>
<keyword evidence="5" id="KW-1185">Reference proteome</keyword>
<evidence type="ECO:0000256" key="1">
    <source>
        <dbReference type="ARBA" id="ARBA00023002"/>
    </source>
</evidence>
<dbReference type="PANTHER" id="PTHR43818">
    <property type="entry name" value="BCDNA.GH03377"/>
    <property type="match status" value="1"/>
</dbReference>
<comment type="caution">
    <text evidence="4">The sequence shown here is derived from an EMBL/GenBank/DDBJ whole genome shotgun (WGS) entry which is preliminary data.</text>
</comment>
<dbReference type="SUPFAM" id="SSF51735">
    <property type="entry name" value="NAD(P)-binding Rossmann-fold domains"/>
    <property type="match status" value="1"/>
</dbReference>
<evidence type="ECO:0000259" key="3">
    <source>
        <dbReference type="Pfam" id="PF22725"/>
    </source>
</evidence>
<feature type="domain" description="Gfo/Idh/MocA-like oxidoreductase N-terminal" evidence="2">
    <location>
        <begin position="5"/>
        <end position="121"/>
    </location>
</feature>
<feature type="domain" description="GFO/IDH/MocA-like oxidoreductase" evidence="3">
    <location>
        <begin position="132"/>
        <end position="259"/>
    </location>
</feature>
<dbReference type="PANTHER" id="PTHR43818:SF11">
    <property type="entry name" value="BCDNA.GH03377"/>
    <property type="match status" value="1"/>
</dbReference>
<gene>
    <name evidence="4" type="ORF">IDH45_26720</name>
</gene>
<dbReference type="RefSeq" id="WP_190931204.1">
    <property type="nucleotide sequence ID" value="NZ_JACXJA010000044.1"/>
</dbReference>
<name>A0A927CFD3_9BACL</name>
<proteinExistence type="predicted"/>
<evidence type="ECO:0000313" key="5">
    <source>
        <dbReference type="Proteomes" id="UP000639396"/>
    </source>
</evidence>
<keyword evidence="1" id="KW-0560">Oxidoreductase</keyword>
<reference evidence="4" key="1">
    <citation type="submission" date="2020-09" db="EMBL/GenBank/DDBJ databases">
        <title>A novel bacterium of genus Paenibacillus, isolated from South China Sea.</title>
        <authorList>
            <person name="Huang H."/>
            <person name="Mo K."/>
            <person name="Hu Y."/>
        </authorList>
    </citation>
    <scope>NUCLEOTIDE SEQUENCE</scope>
    <source>
        <strain evidence="4">IB182363</strain>
    </source>
</reference>
<dbReference type="GO" id="GO:0016491">
    <property type="term" value="F:oxidoreductase activity"/>
    <property type="evidence" value="ECO:0007669"/>
    <property type="project" value="UniProtKB-KW"/>
</dbReference>